<evidence type="ECO:0000313" key="5">
    <source>
        <dbReference type="Proteomes" id="UP000050164"/>
    </source>
</evidence>
<protein>
    <submittedName>
        <fullName evidence="2">Uncharacterized protein</fullName>
    </submittedName>
</protein>
<dbReference type="EMBL" id="CNFU01000638">
    <property type="protein sequence ID" value="CKS24313.1"/>
    <property type="molecule type" value="Genomic_DNA"/>
</dbReference>
<dbReference type="AlphaFoldDB" id="A0A655A8G5"/>
<feature type="region of interest" description="Disordered" evidence="1">
    <location>
        <begin position="40"/>
        <end position="79"/>
    </location>
</feature>
<feature type="region of interest" description="Disordered" evidence="1">
    <location>
        <begin position="1"/>
        <end position="21"/>
    </location>
</feature>
<gene>
    <name evidence="2" type="ORF">ERS027659_02607</name>
    <name evidence="3" type="ORF">ERS027661_02799</name>
</gene>
<dbReference type="EMBL" id="CNFT01000644">
    <property type="protein sequence ID" value="CKS07812.1"/>
    <property type="molecule type" value="Genomic_DNA"/>
</dbReference>
<sequence>MGATWLLPEATNTPSKRPYRPSAASTICWASARLSGRQVTTAASSMPAPLTSSARPAELPPASVSRAPASASARAATRPNEPVAPVIRIDLSCTLKRARPRFGTC</sequence>
<proteinExistence type="predicted"/>
<dbReference type="Proteomes" id="UP000049023">
    <property type="component" value="Unassembled WGS sequence"/>
</dbReference>
<feature type="compositionally biased region" description="Polar residues" evidence="1">
    <location>
        <begin position="40"/>
        <end position="54"/>
    </location>
</feature>
<name>A0A655A8G5_MYCTX</name>
<evidence type="ECO:0000313" key="4">
    <source>
        <dbReference type="Proteomes" id="UP000049023"/>
    </source>
</evidence>
<organism evidence="2 5">
    <name type="scientific">Mycobacterium tuberculosis</name>
    <dbReference type="NCBI Taxonomy" id="1773"/>
    <lineage>
        <taxon>Bacteria</taxon>
        <taxon>Bacillati</taxon>
        <taxon>Actinomycetota</taxon>
        <taxon>Actinomycetes</taxon>
        <taxon>Mycobacteriales</taxon>
        <taxon>Mycobacteriaceae</taxon>
        <taxon>Mycobacterium</taxon>
        <taxon>Mycobacterium tuberculosis complex</taxon>
    </lineage>
</organism>
<reference evidence="4 5" key="1">
    <citation type="submission" date="2015-03" db="EMBL/GenBank/DDBJ databases">
        <authorList>
            <consortium name="Pathogen Informatics"/>
        </authorList>
    </citation>
    <scope>NUCLEOTIDE SEQUENCE [LARGE SCALE GENOMIC DNA]</scope>
    <source>
        <strain evidence="2 5">Bir 185</strain>
        <strain evidence="3 4">Bir 187</strain>
    </source>
</reference>
<feature type="compositionally biased region" description="Low complexity" evidence="1">
    <location>
        <begin position="60"/>
        <end position="79"/>
    </location>
</feature>
<evidence type="ECO:0000313" key="2">
    <source>
        <dbReference type="EMBL" id="CKS07812.1"/>
    </source>
</evidence>
<dbReference type="Proteomes" id="UP000050164">
    <property type="component" value="Unassembled WGS sequence"/>
</dbReference>
<evidence type="ECO:0000256" key="1">
    <source>
        <dbReference type="SAM" id="MobiDB-lite"/>
    </source>
</evidence>
<accession>A0A655A8G5</accession>
<evidence type="ECO:0000313" key="3">
    <source>
        <dbReference type="EMBL" id="CKS24313.1"/>
    </source>
</evidence>